<feature type="active site" evidence="9">
    <location>
        <position position="71"/>
    </location>
</feature>
<comment type="caution">
    <text evidence="10">The sequence shown here is derived from an EMBL/GenBank/DDBJ whole genome shotgun (WGS) entry which is preliminary data.</text>
</comment>
<comment type="similarity">
    <text evidence="2 8">Belongs to the diaminopimelate epimerase family.</text>
</comment>
<comment type="caution">
    <text evidence="8">Lacks conserved residue(s) required for the propagation of feature annotation.</text>
</comment>
<evidence type="ECO:0000256" key="5">
    <source>
        <dbReference type="ARBA" id="ARBA00023154"/>
    </source>
</evidence>
<dbReference type="GO" id="GO:0009089">
    <property type="term" value="P:lysine biosynthetic process via diaminopimelate"/>
    <property type="evidence" value="ECO:0007669"/>
    <property type="project" value="UniProtKB-UniRule"/>
</dbReference>
<evidence type="ECO:0000256" key="6">
    <source>
        <dbReference type="ARBA" id="ARBA00023235"/>
    </source>
</evidence>
<evidence type="ECO:0000256" key="9">
    <source>
        <dbReference type="PROSITE-ProRule" id="PRU10125"/>
    </source>
</evidence>
<comment type="function">
    <text evidence="8">Catalyzes the stereoinversion of LL-2,6-diaminopimelate (L,L-DAP) to meso-diaminopimelate (meso-DAP), a precursor of L-lysine and an essential component of the bacterial peptidoglycan.</text>
</comment>
<dbReference type="PANTHER" id="PTHR31689:SF0">
    <property type="entry name" value="DIAMINOPIMELATE EPIMERASE"/>
    <property type="match status" value="1"/>
</dbReference>
<evidence type="ECO:0000256" key="1">
    <source>
        <dbReference type="ARBA" id="ARBA00005196"/>
    </source>
</evidence>
<evidence type="ECO:0000256" key="3">
    <source>
        <dbReference type="ARBA" id="ARBA00013080"/>
    </source>
</evidence>
<gene>
    <name evidence="8" type="primary">dapF</name>
    <name evidence="10" type="ORF">COB67_12050</name>
</gene>
<feature type="binding site" evidence="8">
    <location>
        <position position="62"/>
    </location>
    <ligand>
        <name>substrate</name>
    </ligand>
</feature>
<dbReference type="Proteomes" id="UP000218113">
    <property type="component" value="Unassembled WGS sequence"/>
</dbReference>
<organism evidence="10 11">
    <name type="scientific">SAR324 cluster bacterium</name>
    <dbReference type="NCBI Taxonomy" id="2024889"/>
    <lineage>
        <taxon>Bacteria</taxon>
        <taxon>Deltaproteobacteria</taxon>
        <taxon>SAR324 cluster</taxon>
    </lineage>
</organism>
<sequence length="280" mass="30580">MNFTKMQGAGNDYVYVNLFQQTLSKPEELAIAMSHRRFGIGADGLVLIAPSSVADLRMIMFNADGSESAMCGNASRCVGKYAWDHGLVKKNPLQLETGAGIKELQLFFDAAQKVKSVKVSMGEPILEAEAIPSQLKQEQVVEHNFNFGDFSLKGTLVSMGNPHFVTYVDDVKKIPVEKWGAIIENSTYFPKKINVEFVQVVSKDEVIQRTWERGSGETWACGTGASAVGVAGMLTGKTNPTVRVHLTGGELIINWEGKGQPVFMTGPAKEVFSGNWLLET</sequence>
<keyword evidence="5 8" id="KW-0457">Lysine biosynthesis</keyword>
<dbReference type="GO" id="GO:0005829">
    <property type="term" value="C:cytosol"/>
    <property type="evidence" value="ECO:0007669"/>
    <property type="project" value="TreeGrafter"/>
</dbReference>
<proteinExistence type="inferred from homology"/>
<feature type="active site" description="Proton acceptor" evidence="8">
    <location>
        <position position="221"/>
    </location>
</feature>
<feature type="binding site" evidence="8">
    <location>
        <begin position="222"/>
        <end position="223"/>
    </location>
    <ligand>
        <name>substrate</name>
    </ligand>
</feature>
<evidence type="ECO:0000256" key="2">
    <source>
        <dbReference type="ARBA" id="ARBA00010219"/>
    </source>
</evidence>
<dbReference type="Pfam" id="PF01678">
    <property type="entry name" value="DAP_epimerase"/>
    <property type="match status" value="2"/>
</dbReference>
<dbReference type="PANTHER" id="PTHR31689">
    <property type="entry name" value="DIAMINOPIMELATE EPIMERASE, CHLOROPLASTIC"/>
    <property type="match status" value="1"/>
</dbReference>
<dbReference type="NCBIfam" id="TIGR00652">
    <property type="entry name" value="DapF"/>
    <property type="match status" value="1"/>
</dbReference>
<evidence type="ECO:0000313" key="11">
    <source>
        <dbReference type="Proteomes" id="UP000218113"/>
    </source>
</evidence>
<feature type="site" description="Could be important to modulate the pK values of the two catalytic cysteine residues" evidence="8">
    <location>
        <position position="163"/>
    </location>
</feature>
<feature type="active site" description="Proton donor" evidence="8">
    <location>
        <position position="71"/>
    </location>
</feature>
<protein>
    <recommendedName>
        <fullName evidence="3 8">Diaminopimelate epimerase</fullName>
        <shortName evidence="8">DAP epimerase</shortName>
        <ecNumber evidence="3 8">5.1.1.7</ecNumber>
    </recommendedName>
    <alternativeName>
        <fullName evidence="8">PLP-independent amino acid racemase</fullName>
    </alternativeName>
</protein>
<dbReference type="PROSITE" id="PS01326">
    <property type="entry name" value="DAP_EPIMERASE"/>
    <property type="match status" value="1"/>
</dbReference>
<dbReference type="UniPathway" id="UPA00034">
    <property type="reaction ID" value="UER00025"/>
</dbReference>
<comment type="catalytic activity">
    <reaction evidence="7 8">
        <text>(2S,6S)-2,6-diaminopimelate = meso-2,6-diaminopimelate</text>
        <dbReference type="Rhea" id="RHEA:15393"/>
        <dbReference type="ChEBI" id="CHEBI:57609"/>
        <dbReference type="ChEBI" id="CHEBI:57791"/>
        <dbReference type="EC" id="5.1.1.7"/>
    </reaction>
</comment>
<dbReference type="InterPro" id="IPR001653">
    <property type="entry name" value="DAP_epimerase_DapF"/>
</dbReference>
<keyword evidence="4 8" id="KW-0028">Amino-acid biosynthesis</keyword>
<comment type="pathway">
    <text evidence="1 8">Amino-acid biosynthesis; L-lysine biosynthesis via DAP pathway; DL-2,6-diaminopimelate from LL-2,6-diaminopimelate: step 1/1.</text>
</comment>
<reference evidence="11" key="1">
    <citation type="submission" date="2017-08" db="EMBL/GenBank/DDBJ databases">
        <title>A dynamic microbial community with high functional redundancy inhabits the cold, oxic subseafloor aquifer.</title>
        <authorList>
            <person name="Tully B.J."/>
            <person name="Wheat C.G."/>
            <person name="Glazer B.T."/>
            <person name="Huber J.A."/>
        </authorList>
    </citation>
    <scope>NUCLEOTIDE SEQUENCE [LARGE SCALE GENOMIC DNA]</scope>
</reference>
<comment type="subunit">
    <text evidence="8">Homodimer.</text>
</comment>
<comment type="subcellular location">
    <subcellularLocation>
        <location evidence="8">Cytoplasm</location>
    </subcellularLocation>
</comment>
<dbReference type="EC" id="5.1.1.7" evidence="3 8"/>
<evidence type="ECO:0000256" key="8">
    <source>
        <dbReference type="HAMAP-Rule" id="MF_00197"/>
    </source>
</evidence>
<feature type="binding site" evidence="8">
    <location>
        <position position="194"/>
    </location>
    <ligand>
        <name>substrate</name>
    </ligand>
</feature>
<dbReference type="GO" id="GO:0008837">
    <property type="term" value="F:diaminopimelate epimerase activity"/>
    <property type="evidence" value="ECO:0007669"/>
    <property type="project" value="UniProtKB-UniRule"/>
</dbReference>
<dbReference type="AlphaFoldDB" id="A0A2A4SSD3"/>
<feature type="binding site" evidence="8">
    <location>
        <begin position="72"/>
        <end position="73"/>
    </location>
    <ligand>
        <name>substrate</name>
    </ligand>
</feature>
<evidence type="ECO:0000256" key="4">
    <source>
        <dbReference type="ARBA" id="ARBA00022605"/>
    </source>
</evidence>
<name>A0A2A4SSD3_9DELT</name>
<dbReference type="EMBL" id="NVSR01000129">
    <property type="protein sequence ID" value="PCI24044.1"/>
    <property type="molecule type" value="Genomic_DNA"/>
</dbReference>
<evidence type="ECO:0000313" key="10">
    <source>
        <dbReference type="EMBL" id="PCI24044.1"/>
    </source>
</evidence>
<dbReference type="InterPro" id="IPR018510">
    <property type="entry name" value="DAP_epimerase_AS"/>
</dbReference>
<accession>A0A2A4SSD3</accession>
<keyword evidence="8" id="KW-0963">Cytoplasm</keyword>
<dbReference type="Gene3D" id="3.10.310.10">
    <property type="entry name" value="Diaminopimelate Epimerase, Chain A, domain 1"/>
    <property type="match status" value="2"/>
</dbReference>
<feature type="binding site" evidence="8">
    <location>
        <begin position="212"/>
        <end position="213"/>
    </location>
    <ligand>
        <name>substrate</name>
    </ligand>
</feature>
<dbReference type="SUPFAM" id="SSF54506">
    <property type="entry name" value="Diaminopimelate epimerase-like"/>
    <property type="match status" value="2"/>
</dbReference>
<dbReference type="HAMAP" id="MF_00197">
    <property type="entry name" value="DAP_epimerase"/>
    <property type="match status" value="1"/>
</dbReference>
<keyword evidence="6 8" id="KW-0413">Isomerase</keyword>
<evidence type="ECO:0000256" key="7">
    <source>
        <dbReference type="ARBA" id="ARBA00051712"/>
    </source>
</evidence>
<feature type="binding site" evidence="8">
    <location>
        <position position="161"/>
    </location>
    <ligand>
        <name>substrate</name>
    </ligand>
</feature>
<feature type="binding site" evidence="8">
    <location>
        <position position="11"/>
    </location>
    <ligand>
        <name>substrate</name>
    </ligand>
</feature>
<feature type="site" description="Could be important to modulate the pK values of the two catalytic cysteine residues" evidence="8">
    <location>
        <position position="212"/>
    </location>
</feature>